<sequence length="196" mass="22177">MKQETSSQTINSRDQANQVKPSTVVTREVDYSGLFRLLEDAKVNDVLGFVNPHPDGNCGYRVVSLAVFDNEIAWIQVKKMMLATFTKYANTIFNTYGLNEAYTSKKSQSTKAPCLDDLSLWFDCYGCPQIVANTFNRLVILHATTPKVDKYDITWGENDGNVMYIKSTITFVPLFGLDLETMNNLIQLLFDNSLFI</sequence>
<accession>A0A8H7RAK8</accession>
<dbReference type="OrthoDB" id="2379842at2759"/>
<evidence type="ECO:0000313" key="3">
    <source>
        <dbReference type="Proteomes" id="UP000603453"/>
    </source>
</evidence>
<protein>
    <recommendedName>
        <fullName evidence="4">OTU domain-containing protein</fullName>
    </recommendedName>
</protein>
<dbReference type="Proteomes" id="UP000603453">
    <property type="component" value="Unassembled WGS sequence"/>
</dbReference>
<organism evidence="2 3">
    <name type="scientific">Mucor saturninus</name>
    <dbReference type="NCBI Taxonomy" id="64648"/>
    <lineage>
        <taxon>Eukaryota</taxon>
        <taxon>Fungi</taxon>
        <taxon>Fungi incertae sedis</taxon>
        <taxon>Mucoromycota</taxon>
        <taxon>Mucoromycotina</taxon>
        <taxon>Mucoromycetes</taxon>
        <taxon>Mucorales</taxon>
        <taxon>Mucorineae</taxon>
        <taxon>Mucoraceae</taxon>
        <taxon>Mucor</taxon>
    </lineage>
</organism>
<name>A0A8H7RAK8_9FUNG</name>
<feature type="region of interest" description="Disordered" evidence="1">
    <location>
        <begin position="1"/>
        <end position="21"/>
    </location>
</feature>
<comment type="caution">
    <text evidence="2">The sequence shown here is derived from an EMBL/GenBank/DDBJ whole genome shotgun (WGS) entry which is preliminary data.</text>
</comment>
<evidence type="ECO:0008006" key="4">
    <source>
        <dbReference type="Google" id="ProtNLM"/>
    </source>
</evidence>
<dbReference type="AlphaFoldDB" id="A0A8H7RAK8"/>
<dbReference type="CDD" id="cd22744">
    <property type="entry name" value="OTU"/>
    <property type="match status" value="1"/>
</dbReference>
<reference evidence="2" key="1">
    <citation type="submission" date="2020-12" db="EMBL/GenBank/DDBJ databases">
        <title>Metabolic potential, ecology and presence of endohyphal bacteria is reflected in genomic diversity of Mucoromycotina.</title>
        <authorList>
            <person name="Muszewska A."/>
            <person name="Okrasinska A."/>
            <person name="Steczkiewicz K."/>
            <person name="Drgas O."/>
            <person name="Orlowska M."/>
            <person name="Perlinska-Lenart U."/>
            <person name="Aleksandrzak-Piekarczyk T."/>
            <person name="Szatraj K."/>
            <person name="Zielenkiewicz U."/>
            <person name="Pilsyk S."/>
            <person name="Malc E."/>
            <person name="Mieczkowski P."/>
            <person name="Kruszewska J.S."/>
            <person name="Biernat P."/>
            <person name="Pawlowska J."/>
        </authorList>
    </citation>
    <scope>NUCLEOTIDE SEQUENCE</scope>
    <source>
        <strain evidence="2">WA0000017839</strain>
    </source>
</reference>
<gene>
    <name evidence="2" type="ORF">INT47_003750</name>
</gene>
<proteinExistence type="predicted"/>
<evidence type="ECO:0000256" key="1">
    <source>
        <dbReference type="SAM" id="MobiDB-lite"/>
    </source>
</evidence>
<keyword evidence="3" id="KW-1185">Reference proteome</keyword>
<evidence type="ECO:0000313" key="2">
    <source>
        <dbReference type="EMBL" id="KAG2206101.1"/>
    </source>
</evidence>
<dbReference type="EMBL" id="JAEPRD010000032">
    <property type="protein sequence ID" value="KAG2206101.1"/>
    <property type="molecule type" value="Genomic_DNA"/>
</dbReference>